<accession>A0A540WWG2</accession>
<reference evidence="2 3" key="1">
    <citation type="submission" date="2019-06" db="EMBL/GenBank/DDBJ databases">
        <authorList>
            <person name="Livingstone P."/>
            <person name="Whitworth D."/>
        </authorList>
    </citation>
    <scope>NUCLEOTIDE SEQUENCE [LARGE SCALE GENOMIC DNA]</scope>
    <source>
        <strain evidence="2 3">AM401</strain>
    </source>
</reference>
<protein>
    <submittedName>
        <fullName evidence="2">Isochorismatase family protein</fullName>
    </submittedName>
</protein>
<comment type="caution">
    <text evidence="2">The sequence shown here is derived from an EMBL/GenBank/DDBJ whole genome shotgun (WGS) entry which is preliminary data.</text>
</comment>
<dbReference type="OrthoDB" id="9796958at2"/>
<dbReference type="Gene3D" id="3.40.50.850">
    <property type="entry name" value="Isochorismatase-like"/>
    <property type="match status" value="1"/>
</dbReference>
<dbReference type="AlphaFoldDB" id="A0A540WWG2"/>
<keyword evidence="3" id="KW-1185">Reference proteome</keyword>
<dbReference type="InterPro" id="IPR036380">
    <property type="entry name" value="Isochorismatase-like_sf"/>
</dbReference>
<dbReference type="InterPro" id="IPR050993">
    <property type="entry name" value="Isochorismatase_domain"/>
</dbReference>
<proteinExistence type="predicted"/>
<dbReference type="RefSeq" id="WP_141644948.1">
    <property type="nucleotide sequence ID" value="NZ_VIFM01000103.1"/>
</dbReference>
<dbReference type="SUPFAM" id="SSF52499">
    <property type="entry name" value="Isochorismatase-like hydrolases"/>
    <property type="match status" value="1"/>
</dbReference>
<evidence type="ECO:0000313" key="2">
    <source>
        <dbReference type="EMBL" id="TQF13355.1"/>
    </source>
</evidence>
<gene>
    <name evidence="2" type="ORF">FJV41_24430</name>
</gene>
<name>A0A540WWG2_9BACT</name>
<dbReference type="EMBL" id="VIFM01000103">
    <property type="protein sequence ID" value="TQF13355.1"/>
    <property type="molecule type" value="Genomic_DNA"/>
</dbReference>
<dbReference type="Pfam" id="PF00857">
    <property type="entry name" value="Isochorismatase"/>
    <property type="match status" value="1"/>
</dbReference>
<evidence type="ECO:0000313" key="3">
    <source>
        <dbReference type="Proteomes" id="UP000315369"/>
    </source>
</evidence>
<dbReference type="PANTHER" id="PTHR14119:SF3">
    <property type="entry name" value="ISOCHORISMATASE DOMAIN-CONTAINING PROTEIN 2"/>
    <property type="match status" value="1"/>
</dbReference>
<dbReference type="Proteomes" id="UP000315369">
    <property type="component" value="Unassembled WGS sequence"/>
</dbReference>
<sequence length="182" mass="19665">MPTFRLTQDQAALLVVDIQERLCAAMDRDALDRMLARTSAAVEGARALGLPVIITEQYPQGLGPTHSLLRLKLGSFKAVEKLEFSAAVPDVLAQLGTRKQVLVAGMETHICVFQTVRDFAERGFTPVLLADAVLSRSTEDRRVGLDLCRDAGATVATVEAALFDLLGRAGTPEFKKVSTAVR</sequence>
<organism evidence="2 3">
    <name type="scientific">Myxococcus llanfairpwllgwyngyllgogerychwyrndrobwllllantysiliogogogochensis</name>
    <dbReference type="NCBI Taxonomy" id="2590453"/>
    <lineage>
        <taxon>Bacteria</taxon>
        <taxon>Pseudomonadati</taxon>
        <taxon>Myxococcota</taxon>
        <taxon>Myxococcia</taxon>
        <taxon>Myxococcales</taxon>
        <taxon>Cystobacterineae</taxon>
        <taxon>Myxococcaceae</taxon>
        <taxon>Myxococcus</taxon>
    </lineage>
</organism>
<feature type="domain" description="Isochorismatase-like" evidence="1">
    <location>
        <begin position="11"/>
        <end position="159"/>
    </location>
</feature>
<evidence type="ECO:0000259" key="1">
    <source>
        <dbReference type="Pfam" id="PF00857"/>
    </source>
</evidence>
<dbReference type="InterPro" id="IPR000868">
    <property type="entry name" value="Isochorismatase-like_dom"/>
</dbReference>
<dbReference type="PANTHER" id="PTHR14119">
    <property type="entry name" value="HYDROLASE"/>
    <property type="match status" value="1"/>
</dbReference>